<keyword evidence="6" id="KW-1185">Reference proteome</keyword>
<dbReference type="GO" id="GO:0008170">
    <property type="term" value="F:N-methyltransferase activity"/>
    <property type="evidence" value="ECO:0007669"/>
    <property type="project" value="InterPro"/>
</dbReference>
<keyword evidence="2" id="KW-0808">Transferase</keyword>
<evidence type="ECO:0000313" key="5">
    <source>
        <dbReference type="EMBL" id="KJH40356.1"/>
    </source>
</evidence>
<dbReference type="Gene3D" id="3.40.50.150">
    <property type="entry name" value="Vaccinia Virus protein VP39"/>
    <property type="match status" value="1"/>
</dbReference>
<organism evidence="5 6">
    <name type="scientific">Dictyocaulus viviparus</name>
    <name type="common">Bovine lungworm</name>
    <dbReference type="NCBI Taxonomy" id="29172"/>
    <lineage>
        <taxon>Eukaryota</taxon>
        <taxon>Metazoa</taxon>
        <taxon>Ecdysozoa</taxon>
        <taxon>Nematoda</taxon>
        <taxon>Chromadorea</taxon>
        <taxon>Rhabditida</taxon>
        <taxon>Rhabditina</taxon>
        <taxon>Rhabditomorpha</taxon>
        <taxon>Strongyloidea</taxon>
        <taxon>Metastrongylidae</taxon>
        <taxon>Dictyocaulus</taxon>
    </lineage>
</organism>
<name>A0A0D8XD58_DICVI</name>
<dbReference type="Pfam" id="PF01555">
    <property type="entry name" value="N6_N4_Mtase"/>
    <property type="match status" value="1"/>
</dbReference>
<dbReference type="SUPFAM" id="SSF53335">
    <property type="entry name" value="S-adenosyl-L-methionine-dependent methyltransferases"/>
    <property type="match status" value="1"/>
</dbReference>
<protein>
    <recommendedName>
        <fullName evidence="4">DNA methylase N-4/N-6 domain-containing protein</fullName>
    </recommendedName>
</protein>
<evidence type="ECO:0000256" key="2">
    <source>
        <dbReference type="ARBA" id="ARBA00022679"/>
    </source>
</evidence>
<evidence type="ECO:0000259" key="4">
    <source>
        <dbReference type="Pfam" id="PF01555"/>
    </source>
</evidence>
<feature type="non-terminal residue" evidence="5">
    <location>
        <position position="1"/>
    </location>
</feature>
<dbReference type="GO" id="GO:0003677">
    <property type="term" value="F:DNA binding"/>
    <property type="evidence" value="ECO:0007669"/>
    <property type="project" value="InterPro"/>
</dbReference>
<feature type="domain" description="DNA methylase N-4/N-6" evidence="4">
    <location>
        <begin position="46"/>
        <end position="103"/>
    </location>
</feature>
<reference evidence="5 6" key="1">
    <citation type="submission" date="2013-11" db="EMBL/GenBank/DDBJ databases">
        <title>Draft genome of the bovine lungworm Dictyocaulus viviparus.</title>
        <authorList>
            <person name="Mitreva M."/>
        </authorList>
    </citation>
    <scope>NUCLEOTIDE SEQUENCE [LARGE SCALE GENOMIC DNA]</scope>
    <source>
        <strain evidence="5 6">HannoverDv2000</strain>
    </source>
</reference>
<dbReference type="EMBL" id="KN717312">
    <property type="protein sequence ID" value="KJH40356.1"/>
    <property type="molecule type" value="Genomic_DNA"/>
</dbReference>
<sequence>PSQIKIIDGMPYHFDAHPLDKPKASGGSRIQPGLERYPVSQELSKEEQQKYQTPYYQDDFAFPKPVEVMKQIIFANFNPDSLVVDFFAGSGTTGQAVLELNREDGGKRQFIL</sequence>
<gene>
    <name evidence="5" type="ORF">DICVIV_13697</name>
</gene>
<dbReference type="InterPro" id="IPR002295">
    <property type="entry name" value="N4/N6-MTase_EcoPI_Mod-like"/>
</dbReference>
<evidence type="ECO:0000256" key="3">
    <source>
        <dbReference type="ARBA" id="ARBA00022691"/>
    </source>
</evidence>
<evidence type="ECO:0000313" key="6">
    <source>
        <dbReference type="Proteomes" id="UP000053766"/>
    </source>
</evidence>
<dbReference type="InterPro" id="IPR029063">
    <property type="entry name" value="SAM-dependent_MTases_sf"/>
</dbReference>
<evidence type="ECO:0000256" key="1">
    <source>
        <dbReference type="ARBA" id="ARBA00022603"/>
    </source>
</evidence>
<dbReference type="AlphaFoldDB" id="A0A0D8XD58"/>
<proteinExistence type="predicted"/>
<dbReference type="GO" id="GO:0032259">
    <property type="term" value="P:methylation"/>
    <property type="evidence" value="ECO:0007669"/>
    <property type="project" value="UniProtKB-KW"/>
</dbReference>
<dbReference type="OrthoDB" id="10071305at2759"/>
<accession>A0A0D8XD58</accession>
<dbReference type="Proteomes" id="UP000053766">
    <property type="component" value="Unassembled WGS sequence"/>
</dbReference>
<keyword evidence="3" id="KW-0949">S-adenosyl-L-methionine</keyword>
<reference evidence="6" key="2">
    <citation type="journal article" date="2016" name="Sci. Rep.">
        <title>Dictyocaulus viviparus genome, variome and transcriptome elucidate lungworm biology and support future intervention.</title>
        <authorList>
            <person name="McNulty S.N."/>
            <person name="Strube C."/>
            <person name="Rosa B.A."/>
            <person name="Martin J.C."/>
            <person name="Tyagi R."/>
            <person name="Choi Y.J."/>
            <person name="Wang Q."/>
            <person name="Hallsworth Pepin K."/>
            <person name="Zhang X."/>
            <person name="Ozersky P."/>
            <person name="Wilson R.K."/>
            <person name="Sternberg P.W."/>
            <person name="Gasser R.B."/>
            <person name="Mitreva M."/>
        </authorList>
    </citation>
    <scope>NUCLEOTIDE SEQUENCE [LARGE SCALE GENOMIC DNA]</scope>
    <source>
        <strain evidence="6">HannoverDv2000</strain>
    </source>
</reference>
<dbReference type="PRINTS" id="PR00506">
    <property type="entry name" value="D21N6MTFRASE"/>
</dbReference>
<dbReference type="InterPro" id="IPR002941">
    <property type="entry name" value="DNA_methylase_N4/N6"/>
</dbReference>
<keyword evidence="1" id="KW-0489">Methyltransferase</keyword>